<feature type="region of interest" description="Disordered" evidence="1">
    <location>
        <begin position="118"/>
        <end position="160"/>
    </location>
</feature>
<reference evidence="3" key="1">
    <citation type="journal article" date="2013" name="Nature">
        <title>Draft genome of the wheat A-genome progenitor Triticum urartu.</title>
        <authorList>
            <person name="Ling H.Q."/>
            <person name="Zhao S."/>
            <person name="Liu D."/>
            <person name="Wang J."/>
            <person name="Sun H."/>
            <person name="Zhang C."/>
            <person name="Fan H."/>
            <person name="Li D."/>
            <person name="Dong L."/>
            <person name="Tao Y."/>
            <person name="Gao C."/>
            <person name="Wu H."/>
            <person name="Li Y."/>
            <person name="Cui Y."/>
            <person name="Guo X."/>
            <person name="Zheng S."/>
            <person name="Wang B."/>
            <person name="Yu K."/>
            <person name="Liang Q."/>
            <person name="Yang W."/>
            <person name="Lou X."/>
            <person name="Chen J."/>
            <person name="Feng M."/>
            <person name="Jian J."/>
            <person name="Zhang X."/>
            <person name="Luo G."/>
            <person name="Jiang Y."/>
            <person name="Liu J."/>
            <person name="Wang Z."/>
            <person name="Sha Y."/>
            <person name="Zhang B."/>
            <person name="Wu H."/>
            <person name="Tang D."/>
            <person name="Shen Q."/>
            <person name="Xue P."/>
            <person name="Zou S."/>
            <person name="Wang X."/>
            <person name="Liu X."/>
            <person name="Wang F."/>
            <person name="Yang Y."/>
            <person name="An X."/>
            <person name="Dong Z."/>
            <person name="Zhang K."/>
            <person name="Zhang X."/>
            <person name="Luo M.C."/>
            <person name="Dvorak J."/>
            <person name="Tong Y."/>
            <person name="Wang J."/>
            <person name="Yang H."/>
            <person name="Li Z."/>
            <person name="Wang D."/>
            <person name="Zhang A."/>
            <person name="Wang J."/>
        </authorList>
    </citation>
    <scope>NUCLEOTIDE SEQUENCE</scope>
    <source>
        <strain evidence="3">cv. G1812</strain>
    </source>
</reference>
<dbReference type="EnsemblPlants" id="TuG1812G0200000640.01.T01">
    <property type="protein sequence ID" value="TuG1812G0200000640.01.T01.cds243382"/>
    <property type="gene ID" value="TuG1812G0200000640.01"/>
</dbReference>
<feature type="compositionally biased region" description="Basic and acidic residues" evidence="1">
    <location>
        <begin position="138"/>
        <end position="154"/>
    </location>
</feature>
<dbReference type="AlphaFoldDB" id="A0A8R7P9J4"/>
<proteinExistence type="predicted"/>
<accession>A0A8R7P9J4</accession>
<evidence type="ECO:0000256" key="1">
    <source>
        <dbReference type="SAM" id="MobiDB-lite"/>
    </source>
</evidence>
<reference evidence="2" key="3">
    <citation type="submission" date="2022-06" db="UniProtKB">
        <authorList>
            <consortium name="EnsemblPlants"/>
        </authorList>
    </citation>
    <scope>IDENTIFICATION</scope>
</reference>
<reference evidence="2" key="2">
    <citation type="submission" date="2018-03" db="EMBL/GenBank/DDBJ databases">
        <title>The Triticum urartu genome reveals the dynamic nature of wheat genome evolution.</title>
        <authorList>
            <person name="Ling H."/>
            <person name="Ma B."/>
            <person name="Shi X."/>
            <person name="Liu H."/>
            <person name="Dong L."/>
            <person name="Sun H."/>
            <person name="Cao Y."/>
            <person name="Gao Q."/>
            <person name="Zheng S."/>
            <person name="Li Y."/>
            <person name="Yu Y."/>
            <person name="Du H."/>
            <person name="Qi M."/>
            <person name="Li Y."/>
            <person name="Yu H."/>
            <person name="Cui Y."/>
            <person name="Wang N."/>
            <person name="Chen C."/>
            <person name="Wu H."/>
            <person name="Zhao Y."/>
            <person name="Zhang J."/>
            <person name="Li Y."/>
            <person name="Zhou W."/>
            <person name="Zhang B."/>
            <person name="Hu W."/>
            <person name="Eijk M."/>
            <person name="Tang J."/>
            <person name="Witsenboer H."/>
            <person name="Zhao S."/>
            <person name="Li Z."/>
            <person name="Zhang A."/>
            <person name="Wang D."/>
            <person name="Liang C."/>
        </authorList>
    </citation>
    <scope>NUCLEOTIDE SEQUENCE [LARGE SCALE GENOMIC DNA]</scope>
    <source>
        <strain evidence="2">cv. G1812</strain>
    </source>
</reference>
<evidence type="ECO:0000313" key="2">
    <source>
        <dbReference type="EnsemblPlants" id="TuG1812G0200000640.01.T01.cds243382"/>
    </source>
</evidence>
<keyword evidence="3" id="KW-1185">Reference proteome</keyword>
<protein>
    <submittedName>
        <fullName evidence="2">Uncharacterized protein</fullName>
    </submittedName>
</protein>
<dbReference type="Gramene" id="TuG1812G0200000640.01.T01">
    <property type="protein sequence ID" value="TuG1812G0200000640.01.T01.cds243382"/>
    <property type="gene ID" value="TuG1812G0200000640.01"/>
</dbReference>
<sequence length="160" mass="17554">MNGKPKRCYTDLKARSDGSWRGGIAPGWQRHNNHPRSRQCLNQGRTIAEISFVSPLQKARRCRRGASTGDHPRAPWSYLQSSARQSRRRVAGPVALNYEPCIGPPHLPPAVVAADMATNTGENKSHQGVAADTTQADHLPDPRAVDDTEQHDEAGLEGIY</sequence>
<dbReference type="Proteomes" id="UP000015106">
    <property type="component" value="Chromosome 2"/>
</dbReference>
<name>A0A8R7P9J4_TRIUA</name>
<organism evidence="2 3">
    <name type="scientific">Triticum urartu</name>
    <name type="common">Red wild einkorn</name>
    <name type="synonym">Crithodium urartu</name>
    <dbReference type="NCBI Taxonomy" id="4572"/>
    <lineage>
        <taxon>Eukaryota</taxon>
        <taxon>Viridiplantae</taxon>
        <taxon>Streptophyta</taxon>
        <taxon>Embryophyta</taxon>
        <taxon>Tracheophyta</taxon>
        <taxon>Spermatophyta</taxon>
        <taxon>Magnoliopsida</taxon>
        <taxon>Liliopsida</taxon>
        <taxon>Poales</taxon>
        <taxon>Poaceae</taxon>
        <taxon>BOP clade</taxon>
        <taxon>Pooideae</taxon>
        <taxon>Triticodae</taxon>
        <taxon>Triticeae</taxon>
        <taxon>Triticinae</taxon>
        <taxon>Triticum</taxon>
    </lineage>
</organism>
<feature type="region of interest" description="Disordered" evidence="1">
    <location>
        <begin position="61"/>
        <end position="85"/>
    </location>
</feature>
<evidence type="ECO:0000313" key="3">
    <source>
        <dbReference type="Proteomes" id="UP000015106"/>
    </source>
</evidence>